<dbReference type="GO" id="GO:0015267">
    <property type="term" value="F:channel activity"/>
    <property type="evidence" value="ECO:0007669"/>
    <property type="project" value="InterPro"/>
</dbReference>
<dbReference type="EMBL" id="JANJYJ010000006">
    <property type="protein sequence ID" value="KAK3204808.1"/>
    <property type="molecule type" value="Genomic_DNA"/>
</dbReference>
<keyword evidence="3" id="KW-1133">Transmembrane helix</keyword>
<keyword evidence="4" id="KW-0472">Membrane</keyword>
<evidence type="ECO:0000313" key="6">
    <source>
        <dbReference type="Proteomes" id="UP001281410"/>
    </source>
</evidence>
<dbReference type="Proteomes" id="UP001281410">
    <property type="component" value="Unassembled WGS sequence"/>
</dbReference>
<organism evidence="5 6">
    <name type="scientific">Dipteronia sinensis</name>
    <dbReference type="NCBI Taxonomy" id="43782"/>
    <lineage>
        <taxon>Eukaryota</taxon>
        <taxon>Viridiplantae</taxon>
        <taxon>Streptophyta</taxon>
        <taxon>Embryophyta</taxon>
        <taxon>Tracheophyta</taxon>
        <taxon>Spermatophyta</taxon>
        <taxon>Magnoliopsida</taxon>
        <taxon>eudicotyledons</taxon>
        <taxon>Gunneridae</taxon>
        <taxon>Pentapetalae</taxon>
        <taxon>rosids</taxon>
        <taxon>malvids</taxon>
        <taxon>Sapindales</taxon>
        <taxon>Sapindaceae</taxon>
        <taxon>Hippocastanoideae</taxon>
        <taxon>Acereae</taxon>
        <taxon>Dipteronia</taxon>
    </lineage>
</organism>
<dbReference type="PANTHER" id="PTHR45687">
    <property type="entry name" value="AQUAPORIN OR AQUAGLYCEROPORIN RELATED"/>
    <property type="match status" value="1"/>
</dbReference>
<dbReference type="Gene3D" id="1.20.1080.10">
    <property type="entry name" value="Glycerol uptake facilitator protein"/>
    <property type="match status" value="1"/>
</dbReference>
<dbReference type="InterPro" id="IPR000425">
    <property type="entry name" value="MIP"/>
</dbReference>
<evidence type="ECO:0000256" key="2">
    <source>
        <dbReference type="ARBA" id="ARBA00022692"/>
    </source>
</evidence>
<dbReference type="GO" id="GO:0016020">
    <property type="term" value="C:membrane"/>
    <property type="evidence" value="ECO:0007669"/>
    <property type="project" value="UniProtKB-SubCell"/>
</dbReference>
<dbReference type="InterPro" id="IPR023271">
    <property type="entry name" value="Aquaporin-like"/>
</dbReference>
<gene>
    <name evidence="5" type="ORF">Dsin_018854</name>
</gene>
<evidence type="ECO:0000256" key="1">
    <source>
        <dbReference type="ARBA" id="ARBA00004141"/>
    </source>
</evidence>
<reference evidence="5" key="1">
    <citation type="journal article" date="2023" name="Plant J.">
        <title>Genome sequences and population genomics provide insights into the demographic history, inbreeding, and mutation load of two 'living fossil' tree species of Dipteronia.</title>
        <authorList>
            <person name="Feng Y."/>
            <person name="Comes H.P."/>
            <person name="Chen J."/>
            <person name="Zhu S."/>
            <person name="Lu R."/>
            <person name="Zhang X."/>
            <person name="Li P."/>
            <person name="Qiu J."/>
            <person name="Olsen K.M."/>
            <person name="Qiu Y."/>
        </authorList>
    </citation>
    <scope>NUCLEOTIDE SEQUENCE</scope>
    <source>
        <strain evidence="5">NBL</strain>
    </source>
</reference>
<accession>A0AAE0E2A2</accession>
<comment type="caution">
    <text evidence="5">The sequence shown here is derived from an EMBL/GenBank/DDBJ whole genome shotgun (WGS) entry which is preliminary data.</text>
</comment>
<comment type="subcellular location">
    <subcellularLocation>
        <location evidence="1">Membrane</location>
        <topology evidence="1">Multi-pass membrane protein</topology>
    </subcellularLocation>
</comment>
<dbReference type="Pfam" id="PF00230">
    <property type="entry name" value="MIP"/>
    <property type="match status" value="1"/>
</dbReference>
<name>A0AAE0E2A2_9ROSI</name>
<proteinExistence type="predicted"/>
<keyword evidence="6" id="KW-1185">Reference proteome</keyword>
<evidence type="ECO:0000313" key="5">
    <source>
        <dbReference type="EMBL" id="KAK3204808.1"/>
    </source>
</evidence>
<dbReference type="AlphaFoldDB" id="A0AAE0E2A2"/>
<sequence length="71" mass="7281">MIKQCLGAICGADVVKGFEGTPTYQMNKGGSNVVANGNTKGDGLGTEIVGAALAAVYHQIITRAIPFKARS</sequence>
<evidence type="ECO:0000256" key="4">
    <source>
        <dbReference type="ARBA" id="ARBA00023136"/>
    </source>
</evidence>
<evidence type="ECO:0000256" key="3">
    <source>
        <dbReference type="ARBA" id="ARBA00022989"/>
    </source>
</evidence>
<keyword evidence="2" id="KW-0812">Transmembrane</keyword>
<protein>
    <submittedName>
        <fullName evidence="5">Uncharacterized protein</fullName>
    </submittedName>
</protein>
<dbReference type="InterPro" id="IPR034294">
    <property type="entry name" value="Aquaporin_transptr"/>
</dbReference>